<evidence type="ECO:0000256" key="1">
    <source>
        <dbReference type="ARBA" id="ARBA00004123"/>
    </source>
</evidence>
<dbReference type="PANTHER" id="PTHR11988">
    <property type="entry name" value="THYROTROPH EMBRYONIC FACTOR RELATED"/>
    <property type="match status" value="1"/>
</dbReference>
<feature type="region of interest" description="Disordered" evidence="6">
    <location>
        <begin position="1"/>
        <end position="37"/>
    </location>
</feature>
<dbReference type="InterPro" id="IPR004827">
    <property type="entry name" value="bZIP"/>
</dbReference>
<feature type="compositionally biased region" description="Basic and acidic residues" evidence="6">
    <location>
        <begin position="151"/>
        <end position="163"/>
    </location>
</feature>
<dbReference type="PANTHER" id="PTHR11988:SF27">
    <property type="entry name" value="GH27708P"/>
    <property type="match status" value="1"/>
</dbReference>
<keyword evidence="4" id="KW-0804">Transcription</keyword>
<dbReference type="Proteomes" id="UP001168821">
    <property type="component" value="Unassembled WGS sequence"/>
</dbReference>
<evidence type="ECO:0000313" key="9">
    <source>
        <dbReference type="Proteomes" id="UP001168821"/>
    </source>
</evidence>
<dbReference type="CDD" id="cd14695">
    <property type="entry name" value="bZIP_HLF"/>
    <property type="match status" value="1"/>
</dbReference>
<evidence type="ECO:0000313" key="8">
    <source>
        <dbReference type="EMBL" id="KAJ3659020.1"/>
    </source>
</evidence>
<keyword evidence="9" id="KW-1185">Reference proteome</keyword>
<proteinExistence type="predicted"/>
<dbReference type="Gene3D" id="1.20.5.170">
    <property type="match status" value="1"/>
</dbReference>
<accession>A0AA38IP61</accession>
<dbReference type="InterPro" id="IPR040223">
    <property type="entry name" value="PAR_bZIP"/>
</dbReference>
<feature type="compositionally biased region" description="Basic and acidic residues" evidence="6">
    <location>
        <begin position="22"/>
        <end position="31"/>
    </location>
</feature>
<dbReference type="InterPro" id="IPR046347">
    <property type="entry name" value="bZIP_sf"/>
</dbReference>
<keyword evidence="5" id="KW-0539">Nucleus</keyword>
<dbReference type="EMBL" id="JALNTZ010000003">
    <property type="protein sequence ID" value="KAJ3659020.1"/>
    <property type="molecule type" value="Genomic_DNA"/>
</dbReference>
<comment type="caution">
    <text evidence="8">The sequence shown here is derived from an EMBL/GenBank/DDBJ whole genome shotgun (WGS) entry which is preliminary data.</text>
</comment>
<keyword evidence="2" id="KW-0805">Transcription regulation</keyword>
<evidence type="ECO:0000256" key="6">
    <source>
        <dbReference type="SAM" id="MobiDB-lite"/>
    </source>
</evidence>
<dbReference type="SMART" id="SM00338">
    <property type="entry name" value="BRLZ"/>
    <property type="match status" value="1"/>
</dbReference>
<evidence type="ECO:0000256" key="2">
    <source>
        <dbReference type="ARBA" id="ARBA00023015"/>
    </source>
</evidence>
<comment type="subcellular location">
    <subcellularLocation>
        <location evidence="1">Nucleus</location>
    </subcellularLocation>
</comment>
<dbReference type="AlphaFoldDB" id="A0AA38IP61"/>
<protein>
    <recommendedName>
        <fullName evidence="7">BZIP domain-containing protein</fullName>
    </recommendedName>
</protein>
<dbReference type="Pfam" id="PF07716">
    <property type="entry name" value="bZIP_2"/>
    <property type="match status" value="1"/>
</dbReference>
<name>A0AA38IP61_9CUCU</name>
<dbReference type="PROSITE" id="PS50217">
    <property type="entry name" value="BZIP"/>
    <property type="match status" value="1"/>
</dbReference>
<evidence type="ECO:0000256" key="3">
    <source>
        <dbReference type="ARBA" id="ARBA00023125"/>
    </source>
</evidence>
<evidence type="ECO:0000256" key="4">
    <source>
        <dbReference type="ARBA" id="ARBA00023163"/>
    </source>
</evidence>
<dbReference type="GO" id="GO:0005634">
    <property type="term" value="C:nucleus"/>
    <property type="evidence" value="ECO:0007669"/>
    <property type="project" value="UniProtKB-SubCell"/>
</dbReference>
<dbReference type="GO" id="GO:0000978">
    <property type="term" value="F:RNA polymerase II cis-regulatory region sequence-specific DNA binding"/>
    <property type="evidence" value="ECO:0007669"/>
    <property type="project" value="TreeGrafter"/>
</dbReference>
<reference evidence="8" key="1">
    <citation type="journal article" date="2023" name="G3 (Bethesda)">
        <title>Whole genome assemblies of Zophobas morio and Tenebrio molitor.</title>
        <authorList>
            <person name="Kaur S."/>
            <person name="Stinson S.A."/>
            <person name="diCenzo G.C."/>
        </authorList>
    </citation>
    <scope>NUCLEOTIDE SEQUENCE</scope>
    <source>
        <strain evidence="8">QUZm001</strain>
    </source>
</reference>
<sequence>MATDLSLSSPDVLDLCTRKRPRSPDDQDEKKARRPPVYNVATCQYSPVSNSDSETCEMTSNSEMKTVNLKTTACRPFKAYTKDPLMLAQGFVSPETLLQKDSAQAFTEFRHSVLSRLPPTTNKETNQNMRRLSNTQNKNADPTYLEKRRKNNEAAKKSRDARRAKEDEMAIRCAFLEEQNRHLKYLTQSLEQEVKRLQHIVDFQNHRNV</sequence>
<evidence type="ECO:0000259" key="7">
    <source>
        <dbReference type="PROSITE" id="PS50217"/>
    </source>
</evidence>
<dbReference type="SUPFAM" id="SSF57959">
    <property type="entry name" value="Leucine zipper domain"/>
    <property type="match status" value="1"/>
</dbReference>
<evidence type="ECO:0000256" key="5">
    <source>
        <dbReference type="ARBA" id="ARBA00023242"/>
    </source>
</evidence>
<organism evidence="8 9">
    <name type="scientific">Zophobas morio</name>
    <dbReference type="NCBI Taxonomy" id="2755281"/>
    <lineage>
        <taxon>Eukaryota</taxon>
        <taxon>Metazoa</taxon>
        <taxon>Ecdysozoa</taxon>
        <taxon>Arthropoda</taxon>
        <taxon>Hexapoda</taxon>
        <taxon>Insecta</taxon>
        <taxon>Pterygota</taxon>
        <taxon>Neoptera</taxon>
        <taxon>Endopterygota</taxon>
        <taxon>Coleoptera</taxon>
        <taxon>Polyphaga</taxon>
        <taxon>Cucujiformia</taxon>
        <taxon>Tenebrionidae</taxon>
        <taxon>Zophobas</taxon>
    </lineage>
</organism>
<feature type="region of interest" description="Disordered" evidence="6">
    <location>
        <begin position="117"/>
        <end position="163"/>
    </location>
</feature>
<dbReference type="GO" id="GO:0000981">
    <property type="term" value="F:DNA-binding transcription factor activity, RNA polymerase II-specific"/>
    <property type="evidence" value="ECO:0007669"/>
    <property type="project" value="TreeGrafter"/>
</dbReference>
<feature type="compositionally biased region" description="Low complexity" evidence="6">
    <location>
        <begin position="1"/>
        <end position="15"/>
    </location>
</feature>
<feature type="domain" description="BZIP" evidence="7">
    <location>
        <begin position="141"/>
        <end position="198"/>
    </location>
</feature>
<keyword evidence="3" id="KW-0238">DNA-binding</keyword>
<gene>
    <name evidence="8" type="ORF">Zmor_010729</name>
</gene>
<feature type="compositionally biased region" description="Polar residues" evidence="6">
    <location>
        <begin position="118"/>
        <end position="140"/>
    </location>
</feature>